<dbReference type="PRINTS" id="PR00326">
    <property type="entry name" value="GTP1OBG"/>
</dbReference>
<dbReference type="Gene3D" id="1.20.120.430">
    <property type="entry name" value="tRNA modification GTPase MnmE domain 2"/>
    <property type="match status" value="1"/>
</dbReference>
<dbReference type="InterPro" id="IPR004520">
    <property type="entry name" value="GTPase_MnmE"/>
</dbReference>
<evidence type="ECO:0000259" key="6">
    <source>
        <dbReference type="Pfam" id="PF10396"/>
    </source>
</evidence>
<dbReference type="CDD" id="cd14858">
    <property type="entry name" value="TrmE_N"/>
    <property type="match status" value="1"/>
</dbReference>
<dbReference type="PANTHER" id="PTHR42714:SF2">
    <property type="entry name" value="TRNA MODIFICATION GTPASE GTPBP3, MITOCHONDRIAL"/>
    <property type="match status" value="1"/>
</dbReference>
<proteinExistence type="inferred from homology"/>
<dbReference type="GO" id="GO:0005739">
    <property type="term" value="C:mitochondrion"/>
    <property type="evidence" value="ECO:0007669"/>
    <property type="project" value="TreeGrafter"/>
</dbReference>
<dbReference type="OrthoDB" id="188276at2759"/>
<comment type="similarity">
    <text evidence="1">Belongs to the TRAFAC class TrmE-Era-EngA-EngB-Septin-like GTPase superfamily. TrmE GTPase family.</text>
</comment>
<protein>
    <submittedName>
        <fullName evidence="8">Uncharacterized protein</fullName>
    </submittedName>
</protein>
<dbReference type="NCBIfam" id="NF003661">
    <property type="entry name" value="PRK05291.1-3"/>
    <property type="match status" value="1"/>
</dbReference>
<name>A0A8H3FLY8_9LECA</name>
<dbReference type="GO" id="GO:0030488">
    <property type="term" value="P:tRNA methylation"/>
    <property type="evidence" value="ECO:0007669"/>
    <property type="project" value="TreeGrafter"/>
</dbReference>
<dbReference type="Gene3D" id="3.40.50.300">
    <property type="entry name" value="P-loop containing nucleotide triphosphate hydrolases"/>
    <property type="match status" value="1"/>
</dbReference>
<organism evidence="8 9">
    <name type="scientific">Gomphillus americanus</name>
    <dbReference type="NCBI Taxonomy" id="1940652"/>
    <lineage>
        <taxon>Eukaryota</taxon>
        <taxon>Fungi</taxon>
        <taxon>Dikarya</taxon>
        <taxon>Ascomycota</taxon>
        <taxon>Pezizomycotina</taxon>
        <taxon>Lecanoromycetes</taxon>
        <taxon>OSLEUM clade</taxon>
        <taxon>Ostropomycetidae</taxon>
        <taxon>Ostropales</taxon>
        <taxon>Graphidaceae</taxon>
        <taxon>Gomphilloideae</taxon>
        <taxon>Gomphillus</taxon>
    </lineage>
</organism>
<evidence type="ECO:0000256" key="2">
    <source>
        <dbReference type="ARBA" id="ARBA00022694"/>
    </source>
</evidence>
<dbReference type="CDD" id="cd04164">
    <property type="entry name" value="trmE"/>
    <property type="match status" value="1"/>
</dbReference>
<feature type="domain" description="MnmE helical" evidence="7">
    <location>
        <begin position="197"/>
        <end position="590"/>
    </location>
</feature>
<dbReference type="HAMAP" id="MF_00379">
    <property type="entry name" value="GTPase_MnmE"/>
    <property type="match status" value="1"/>
</dbReference>
<gene>
    <name evidence="8" type="ORF">GOMPHAMPRED_003843</name>
</gene>
<dbReference type="GO" id="GO:0003924">
    <property type="term" value="F:GTPase activity"/>
    <property type="evidence" value="ECO:0007669"/>
    <property type="project" value="InterPro"/>
</dbReference>
<evidence type="ECO:0000256" key="3">
    <source>
        <dbReference type="ARBA" id="ARBA00022741"/>
    </source>
</evidence>
<evidence type="ECO:0000256" key="1">
    <source>
        <dbReference type="ARBA" id="ARBA00011043"/>
    </source>
</evidence>
<evidence type="ECO:0000313" key="9">
    <source>
        <dbReference type="Proteomes" id="UP000664169"/>
    </source>
</evidence>
<dbReference type="InterPro" id="IPR025867">
    <property type="entry name" value="MnmE_helical"/>
</dbReference>
<dbReference type="AlphaFoldDB" id="A0A8H3FLY8"/>
<evidence type="ECO:0000259" key="5">
    <source>
        <dbReference type="Pfam" id="PF01926"/>
    </source>
</evidence>
<dbReference type="Gene3D" id="3.30.1360.120">
    <property type="entry name" value="Probable tRNA modification gtpase trme, domain 1"/>
    <property type="match status" value="1"/>
</dbReference>
<dbReference type="Proteomes" id="UP000664169">
    <property type="component" value="Unassembled WGS sequence"/>
</dbReference>
<dbReference type="SUPFAM" id="SSF52540">
    <property type="entry name" value="P-loop containing nucleoside triphosphate hydrolases"/>
    <property type="match status" value="1"/>
</dbReference>
<keyword evidence="4" id="KW-0342">GTP-binding</keyword>
<feature type="domain" description="GTP-binding protein TrmE N-terminal" evidence="6">
    <location>
        <begin position="66"/>
        <end position="194"/>
    </location>
</feature>
<dbReference type="Pfam" id="PF01926">
    <property type="entry name" value="MMR_HSR1"/>
    <property type="match status" value="1"/>
</dbReference>
<dbReference type="InterPro" id="IPR005225">
    <property type="entry name" value="Small_GTP-bd"/>
</dbReference>
<dbReference type="EMBL" id="CAJPDQ010000023">
    <property type="protein sequence ID" value="CAF9925262.1"/>
    <property type="molecule type" value="Genomic_DNA"/>
</dbReference>
<keyword evidence="3" id="KW-0547">Nucleotide-binding</keyword>
<feature type="domain" description="G" evidence="5">
    <location>
        <begin position="296"/>
        <end position="425"/>
    </location>
</feature>
<evidence type="ECO:0000256" key="4">
    <source>
        <dbReference type="ARBA" id="ARBA00023134"/>
    </source>
</evidence>
<sequence>MRAVRLGLKLGCKTHRARCYVIAKPRSILTQYKDVTARHEWSLVFARCSSLASTQNSNGYSSQSPTIYALSTASGRAAIAIVRCSGNLCLEIYQALCPGAPPLKPRRAALRTLLDPTCGGGKDTEVIDSQALLLYFPSPNTTTGEDVLEIHIHGGPAIIKALLRAIPKCVPLSQSHIRYAEPGEFTRRAFYNNRLDLTQVEALGDILSAETEQHRRLAVSGMSNTLNQRYRKWRTQLLCARGELEALIDFAEDQHFDESAEDFVRSISKQIRTLVSQINKTTANAAKGELLRHGIKIALLGAPNAGKSSLLNRIVGREAAIVSSEAGTTRDVIEVNVDIGGFFCKFKDLAGIRSSATDNSTIGEIEQEGINRAKAHAREADIVIALIPFGQDQKSDDNTGLAFDLEILDFVKQELQEQKRVVFAMSKSDLANQSAGELVEPAKLYLQNTLGVAVNMIPISCLGDGDDTAQSEIDSRGIQGLLDHLTREISELTAAEQIEETSSANQSIDASLGTTQRQQELLKQCAAALQEFLQIIHPNELAGTTDTDEIDVVLAAEKLRVAADCLAKITGQGESGDVEEVLGVVFEKFCVGK</sequence>
<dbReference type="PANTHER" id="PTHR42714">
    <property type="entry name" value="TRNA MODIFICATION GTPASE GTPBP3"/>
    <property type="match status" value="1"/>
</dbReference>
<dbReference type="NCBIfam" id="TIGR00231">
    <property type="entry name" value="small_GTP"/>
    <property type="match status" value="1"/>
</dbReference>
<dbReference type="GO" id="GO:0002098">
    <property type="term" value="P:tRNA wobble uridine modification"/>
    <property type="evidence" value="ECO:0007669"/>
    <property type="project" value="TreeGrafter"/>
</dbReference>
<dbReference type="Pfam" id="PF10396">
    <property type="entry name" value="TrmE_N"/>
    <property type="match status" value="1"/>
</dbReference>
<keyword evidence="9" id="KW-1185">Reference proteome</keyword>
<keyword evidence="2" id="KW-0819">tRNA processing</keyword>
<dbReference type="GO" id="GO:0005525">
    <property type="term" value="F:GTP binding"/>
    <property type="evidence" value="ECO:0007669"/>
    <property type="project" value="UniProtKB-KW"/>
</dbReference>
<evidence type="ECO:0000313" key="8">
    <source>
        <dbReference type="EMBL" id="CAF9925262.1"/>
    </source>
</evidence>
<dbReference type="InterPro" id="IPR031168">
    <property type="entry name" value="G_TrmE"/>
</dbReference>
<reference evidence="8" key="1">
    <citation type="submission" date="2021-03" db="EMBL/GenBank/DDBJ databases">
        <authorList>
            <person name="Tagirdzhanova G."/>
        </authorList>
    </citation>
    <scope>NUCLEOTIDE SEQUENCE</scope>
</reference>
<dbReference type="InterPro" id="IPR006073">
    <property type="entry name" value="GTP-bd"/>
</dbReference>
<dbReference type="InterPro" id="IPR018948">
    <property type="entry name" value="GTP-bd_TrmE_N"/>
</dbReference>
<accession>A0A8H3FLY8</accession>
<dbReference type="InterPro" id="IPR027266">
    <property type="entry name" value="TrmE/GcvT-like"/>
</dbReference>
<evidence type="ECO:0000259" key="7">
    <source>
        <dbReference type="Pfam" id="PF12631"/>
    </source>
</evidence>
<dbReference type="InterPro" id="IPR027417">
    <property type="entry name" value="P-loop_NTPase"/>
</dbReference>
<dbReference type="Pfam" id="PF12631">
    <property type="entry name" value="MnmE_helical"/>
    <property type="match status" value="1"/>
</dbReference>
<dbReference type="InterPro" id="IPR027368">
    <property type="entry name" value="MnmE_dom2"/>
</dbReference>
<comment type="caution">
    <text evidence="8">The sequence shown here is derived from an EMBL/GenBank/DDBJ whole genome shotgun (WGS) entry which is preliminary data.</text>
</comment>
<dbReference type="SUPFAM" id="SSF116878">
    <property type="entry name" value="TrmE connector domain"/>
    <property type="match status" value="1"/>
</dbReference>